<dbReference type="PANTHER" id="PTHR11014:SF63">
    <property type="entry name" value="METALLOPEPTIDASE, PUTATIVE (AFU_ORTHOLOGUE AFUA_6G09600)-RELATED"/>
    <property type="match status" value="1"/>
</dbReference>
<dbReference type="Pfam" id="PF01546">
    <property type="entry name" value="Peptidase_M20"/>
    <property type="match status" value="1"/>
</dbReference>
<dbReference type="InterPro" id="IPR036264">
    <property type="entry name" value="Bact_exopeptidase_dim_dom"/>
</dbReference>
<proteinExistence type="predicted"/>
<evidence type="ECO:0000313" key="2">
    <source>
        <dbReference type="EMBL" id="MBM7714702.1"/>
    </source>
</evidence>
<protein>
    <submittedName>
        <fullName evidence="2">Amidohydrolase</fullName>
    </submittedName>
</protein>
<dbReference type="Gene3D" id="3.30.70.360">
    <property type="match status" value="1"/>
</dbReference>
<dbReference type="RefSeq" id="WP_077110181.1">
    <property type="nucleotide sequence ID" value="NZ_JAFBFH010000009.1"/>
</dbReference>
<dbReference type="InterPro" id="IPR002933">
    <property type="entry name" value="Peptidase_M20"/>
</dbReference>
<comment type="caution">
    <text evidence="2">The sequence shown here is derived from an EMBL/GenBank/DDBJ whole genome shotgun (WGS) entry which is preliminary data.</text>
</comment>
<feature type="domain" description="Peptidase M20 dimerisation" evidence="1">
    <location>
        <begin position="190"/>
        <end position="277"/>
    </location>
</feature>
<organism evidence="2 3">
    <name type="scientific">Siminovitchia thermophila</name>
    <dbReference type="NCBI Taxonomy" id="1245522"/>
    <lineage>
        <taxon>Bacteria</taxon>
        <taxon>Bacillati</taxon>
        <taxon>Bacillota</taxon>
        <taxon>Bacilli</taxon>
        <taxon>Bacillales</taxon>
        <taxon>Bacillaceae</taxon>
        <taxon>Siminovitchia</taxon>
    </lineage>
</organism>
<dbReference type="Gene3D" id="3.40.630.10">
    <property type="entry name" value="Zn peptidases"/>
    <property type="match status" value="1"/>
</dbReference>
<dbReference type="InterPro" id="IPR011650">
    <property type="entry name" value="Peptidase_M20_dimer"/>
</dbReference>
<name>A0ABS2R4Z2_9BACI</name>
<accession>A0ABS2R4Z2</accession>
<evidence type="ECO:0000313" key="3">
    <source>
        <dbReference type="Proteomes" id="UP000823485"/>
    </source>
</evidence>
<dbReference type="Proteomes" id="UP000823485">
    <property type="component" value="Unassembled WGS sequence"/>
</dbReference>
<dbReference type="InterPro" id="IPR017439">
    <property type="entry name" value="Amidohydrolase"/>
</dbReference>
<sequence>MDINIQTHILQVENDIIEIRRHLHQYPELSNNEWNTSQLIMETLQKYDIPFENGFAKTGILGIIHGHYPGKTVALRADMDALPIVEQNSCSFASKHHGIMHACGHDAHTAMLLGAGYVLNNLKEHIHGTILLVFQPAEEDAPIGGAQAMLEDGVFATYTPDVIYGQHVWPELPVGKVGIRNREMMGASDRFHITIHGNGGHASMPHETSDAIVTAAYLITNLQSIVSRNVDPMEASVITIAKIEGGYAPNVIADKVILEGSIRTYKQSIKNRIKERFFIITNQVAEMYEARVEIEYQDGYPPTVNTPKWASLARKSARKIMGPDAAPEVKPALTAEDFSRFLNRYPGALIWLGTQLDDPTAQKPLHDPLFKLNEQALPLGSALLTQIAIDTLHELKKDENNDSCFY</sequence>
<dbReference type="EMBL" id="JAFBFH010000009">
    <property type="protein sequence ID" value="MBM7714702.1"/>
    <property type="molecule type" value="Genomic_DNA"/>
</dbReference>
<reference evidence="2 3" key="1">
    <citation type="submission" date="2021-01" db="EMBL/GenBank/DDBJ databases">
        <title>Genomic Encyclopedia of Type Strains, Phase IV (KMG-IV): sequencing the most valuable type-strain genomes for metagenomic binning, comparative biology and taxonomic classification.</title>
        <authorList>
            <person name="Goeker M."/>
        </authorList>
    </citation>
    <scope>NUCLEOTIDE SEQUENCE [LARGE SCALE GENOMIC DNA]</scope>
    <source>
        <strain evidence="2 3">DSM 105453</strain>
    </source>
</reference>
<dbReference type="SUPFAM" id="SSF55031">
    <property type="entry name" value="Bacterial exopeptidase dimerisation domain"/>
    <property type="match status" value="1"/>
</dbReference>
<dbReference type="Pfam" id="PF07687">
    <property type="entry name" value="M20_dimer"/>
    <property type="match status" value="1"/>
</dbReference>
<dbReference type="SUPFAM" id="SSF53187">
    <property type="entry name" value="Zn-dependent exopeptidases"/>
    <property type="match status" value="1"/>
</dbReference>
<keyword evidence="3" id="KW-1185">Reference proteome</keyword>
<dbReference type="PANTHER" id="PTHR11014">
    <property type="entry name" value="PEPTIDASE M20 FAMILY MEMBER"/>
    <property type="match status" value="1"/>
</dbReference>
<dbReference type="NCBIfam" id="TIGR01891">
    <property type="entry name" value="amidohydrolases"/>
    <property type="match status" value="1"/>
</dbReference>
<gene>
    <name evidence="2" type="ORF">JOC94_001674</name>
</gene>
<evidence type="ECO:0000259" key="1">
    <source>
        <dbReference type="Pfam" id="PF07687"/>
    </source>
</evidence>
<dbReference type="PIRSF" id="PIRSF005962">
    <property type="entry name" value="Pept_M20D_amidohydro"/>
    <property type="match status" value="1"/>
</dbReference>
<dbReference type="CDD" id="cd03886">
    <property type="entry name" value="M20_Acy1"/>
    <property type="match status" value="1"/>
</dbReference>